<dbReference type="InterPro" id="IPR028098">
    <property type="entry name" value="Glyco_trans_4-like_N"/>
</dbReference>
<keyword evidence="2" id="KW-0328">Glycosyltransferase</keyword>
<evidence type="ECO:0000256" key="1">
    <source>
        <dbReference type="ARBA" id="ARBA00009481"/>
    </source>
</evidence>
<dbReference type="SUPFAM" id="SSF53756">
    <property type="entry name" value="UDP-Glycosyltransferase/glycogen phosphorylase"/>
    <property type="match status" value="1"/>
</dbReference>
<evidence type="ECO:0000259" key="5">
    <source>
        <dbReference type="Pfam" id="PF13439"/>
    </source>
</evidence>
<dbReference type="KEGG" id="upv:EJN92_02260"/>
<dbReference type="Pfam" id="PF13439">
    <property type="entry name" value="Glyco_transf_4"/>
    <property type="match status" value="1"/>
</dbReference>
<evidence type="ECO:0000313" key="7">
    <source>
        <dbReference type="Proteomes" id="UP000275663"/>
    </source>
</evidence>
<dbReference type="Gene3D" id="3.40.50.2000">
    <property type="entry name" value="Glycogen Phosphorylase B"/>
    <property type="match status" value="2"/>
</dbReference>
<organism evidence="6 7">
    <name type="scientific">Undibacterium parvum</name>
    <dbReference type="NCBI Taxonomy" id="401471"/>
    <lineage>
        <taxon>Bacteria</taxon>
        <taxon>Pseudomonadati</taxon>
        <taxon>Pseudomonadota</taxon>
        <taxon>Betaproteobacteria</taxon>
        <taxon>Burkholderiales</taxon>
        <taxon>Oxalobacteraceae</taxon>
        <taxon>Undibacterium</taxon>
    </lineage>
</organism>
<dbReference type="PANTHER" id="PTHR12526:SF640">
    <property type="entry name" value="COLANIC ACID BIOSYNTHESIS GLYCOSYLTRANSFERASE WCAL-RELATED"/>
    <property type="match status" value="1"/>
</dbReference>
<feature type="domain" description="Glycosyltransferase subfamily 4-like N-terminal" evidence="5">
    <location>
        <begin position="42"/>
        <end position="159"/>
    </location>
</feature>
<dbReference type="InterPro" id="IPR001296">
    <property type="entry name" value="Glyco_trans_1"/>
</dbReference>
<dbReference type="GO" id="GO:0016757">
    <property type="term" value="F:glycosyltransferase activity"/>
    <property type="evidence" value="ECO:0007669"/>
    <property type="project" value="UniProtKB-KW"/>
</dbReference>
<dbReference type="Proteomes" id="UP000275663">
    <property type="component" value="Chromosome"/>
</dbReference>
<gene>
    <name evidence="6" type="ORF">EJN92_02260</name>
</gene>
<dbReference type="Pfam" id="PF00534">
    <property type="entry name" value="Glycos_transf_1"/>
    <property type="match status" value="1"/>
</dbReference>
<feature type="domain" description="Glycosyl transferase family 1" evidence="4">
    <location>
        <begin position="175"/>
        <end position="329"/>
    </location>
</feature>
<dbReference type="CDD" id="cd03801">
    <property type="entry name" value="GT4_PimA-like"/>
    <property type="match status" value="1"/>
</dbReference>
<dbReference type="OrthoDB" id="7560678at2"/>
<dbReference type="EMBL" id="CP034464">
    <property type="protein sequence ID" value="AZP10941.1"/>
    <property type="molecule type" value="Genomic_DNA"/>
</dbReference>
<accession>A0A3Q9BPN1</accession>
<evidence type="ECO:0000256" key="2">
    <source>
        <dbReference type="ARBA" id="ARBA00022676"/>
    </source>
</evidence>
<dbReference type="AlphaFoldDB" id="A0A3Q9BPN1"/>
<keyword evidence="3 6" id="KW-0808">Transferase</keyword>
<evidence type="ECO:0000259" key="4">
    <source>
        <dbReference type="Pfam" id="PF00534"/>
    </source>
</evidence>
<evidence type="ECO:0000256" key="3">
    <source>
        <dbReference type="ARBA" id="ARBA00022679"/>
    </source>
</evidence>
<reference evidence="6 7" key="1">
    <citation type="journal article" date="2011" name="Int. J. Syst. Evol. Microbiol.">
        <title>Description of Undibacterium oligocarboniphilum sp. nov., isolated from purified water, and Undibacterium pigrum strain CCUG 49012 as the type strain of Undibacterium parvum sp. nov., and emended descriptions of the genus Undibacterium and the species Undibacterium pigrum.</title>
        <authorList>
            <person name="Eder W."/>
            <person name="Wanner G."/>
            <person name="Ludwig W."/>
            <person name="Busse H.J."/>
            <person name="Ziemke-Kageler F."/>
            <person name="Lang E."/>
        </authorList>
    </citation>
    <scope>NUCLEOTIDE SEQUENCE [LARGE SCALE GENOMIC DNA]</scope>
    <source>
        <strain evidence="6 7">DSM 23061</strain>
    </source>
</reference>
<keyword evidence="7" id="KW-1185">Reference proteome</keyword>
<name>A0A3Q9BPN1_9BURK</name>
<comment type="similarity">
    <text evidence="1">Belongs to the glycosyltransferase group 1 family. Glycosyltransferase 4 subfamily.</text>
</comment>
<evidence type="ECO:0000313" key="6">
    <source>
        <dbReference type="EMBL" id="AZP10941.1"/>
    </source>
</evidence>
<dbReference type="PANTHER" id="PTHR12526">
    <property type="entry name" value="GLYCOSYLTRANSFERASE"/>
    <property type="match status" value="1"/>
</dbReference>
<protein>
    <submittedName>
        <fullName evidence="6">Glycosyltransferase family 1 protein</fullName>
    </submittedName>
</protein>
<sequence>MVKSIWMIATSPSGKGGIASVIEQYQTAGVFDDDIVHFEPSHHGRNALGRILPFLKCAAKLWTAMLFGRVQLIHIHTSYGLSFWRKLLLVSPALMTGIPVLTHLHAGSFNEWYAKGSLWRKYWLRFLLKKSYRVIALSEEWKTWVLGVEPSARVLVLPNSLVRDTGLNRTTAMSSNPTVLYLGKIGDQKGSFDLLKAFVAVKSAAPDARLVVGGNGEVDRFLAEAKKLKISDSVEFVGWADEATKTRLMHESWVFVLPSYKEGLPMAILEAMAFSKAIVSCPVGGIPQALTNGETGLLVAPGDIGALSDSLISCLTDSGLNARLGVAARATFDAKFSHDANLPELFSIYKDSGVLRAPVFRKKSKHVPDF</sequence>
<dbReference type="RefSeq" id="WP_126126340.1">
    <property type="nucleotide sequence ID" value="NZ_CP034464.1"/>
</dbReference>
<proteinExistence type="inferred from homology"/>